<comment type="caution">
    <text evidence="2">The sequence shown here is derived from an EMBL/GenBank/DDBJ whole genome shotgun (WGS) entry which is preliminary data.</text>
</comment>
<organism evidence="2 5">
    <name type="scientific">Bacteroides ovatus</name>
    <dbReference type="NCBI Taxonomy" id="28116"/>
    <lineage>
        <taxon>Bacteria</taxon>
        <taxon>Pseudomonadati</taxon>
        <taxon>Bacteroidota</taxon>
        <taxon>Bacteroidia</taxon>
        <taxon>Bacteroidales</taxon>
        <taxon>Bacteroidaceae</taxon>
        <taxon>Bacteroides</taxon>
    </lineage>
</organism>
<reference evidence="4 5" key="1">
    <citation type="journal article" date="2019" name="Nat. Med.">
        <title>A library of human gut bacterial isolates paired with longitudinal multiomics data enables mechanistic microbiome research.</title>
        <authorList>
            <person name="Poyet M."/>
            <person name="Groussin M."/>
            <person name="Gibbons S.M."/>
            <person name="Avila-Pacheco J."/>
            <person name="Jiang X."/>
            <person name="Kearney S.M."/>
            <person name="Perrotta A.R."/>
            <person name="Berdy B."/>
            <person name="Zhao S."/>
            <person name="Lieberman T.D."/>
            <person name="Swanson P.K."/>
            <person name="Smith M."/>
            <person name="Roesemann S."/>
            <person name="Alexander J.E."/>
            <person name="Rich S.A."/>
            <person name="Livny J."/>
            <person name="Vlamakis H."/>
            <person name="Clish C."/>
            <person name="Bullock K."/>
            <person name="Deik A."/>
            <person name="Scott J."/>
            <person name="Pierce K.A."/>
            <person name="Xavier R.J."/>
            <person name="Alm E.J."/>
        </authorList>
    </citation>
    <scope>NUCLEOTIDE SEQUENCE [LARGE SCALE GENOMIC DNA]</scope>
    <source>
        <strain evidence="1 4">BIOML-A160</strain>
        <strain evidence="2 5">BIOML-A2</strain>
    </source>
</reference>
<reference evidence="3" key="2">
    <citation type="submission" date="2022-10" db="EMBL/GenBank/DDBJ databases">
        <title>Human gut microbiome strain richness.</title>
        <authorList>
            <person name="Chen-Liaw A."/>
        </authorList>
    </citation>
    <scope>NUCLEOTIDE SEQUENCE</scope>
    <source>
        <strain evidence="3">F7_m1001271B151109d0_201107</strain>
    </source>
</reference>
<dbReference type="EMBL" id="VWLB01000044">
    <property type="protein sequence ID" value="KAA3924586.1"/>
    <property type="molecule type" value="Genomic_DNA"/>
</dbReference>
<proteinExistence type="predicted"/>
<evidence type="ECO:0000313" key="5">
    <source>
        <dbReference type="Proteomes" id="UP000375690"/>
    </source>
</evidence>
<dbReference type="EMBL" id="VWFC01000022">
    <property type="protein sequence ID" value="KAB1324356.1"/>
    <property type="molecule type" value="Genomic_DNA"/>
</dbReference>
<gene>
    <name evidence="2" type="ORF">F3B53_17200</name>
    <name evidence="1" type="ORF">F3F25_21705</name>
    <name evidence="3" type="ORF">PO240_02630</name>
</gene>
<protein>
    <submittedName>
        <fullName evidence="2">Uncharacterized protein</fullName>
    </submittedName>
</protein>
<dbReference type="EMBL" id="JAQNWR010000001">
    <property type="protein sequence ID" value="MDC2406769.1"/>
    <property type="molecule type" value="Genomic_DNA"/>
</dbReference>
<evidence type="ECO:0000313" key="3">
    <source>
        <dbReference type="EMBL" id="MDC2406769.1"/>
    </source>
</evidence>
<dbReference type="Proteomes" id="UP000375690">
    <property type="component" value="Unassembled WGS sequence"/>
</dbReference>
<dbReference type="Proteomes" id="UP000365824">
    <property type="component" value="Unassembled WGS sequence"/>
</dbReference>
<evidence type="ECO:0000313" key="1">
    <source>
        <dbReference type="EMBL" id="KAA3924586.1"/>
    </source>
</evidence>
<evidence type="ECO:0000313" key="4">
    <source>
        <dbReference type="Proteomes" id="UP000365824"/>
    </source>
</evidence>
<accession>A0A139LAN9</accession>
<name>A0A139LAN9_BACOV</name>
<evidence type="ECO:0000313" key="2">
    <source>
        <dbReference type="EMBL" id="KAB1324356.1"/>
    </source>
</evidence>
<dbReference type="Proteomes" id="UP001214017">
    <property type="component" value="Unassembled WGS sequence"/>
</dbReference>
<sequence>MMKGNKLFLVVTDLCSNALPLTLPTIIFNFNNTGVVRGCIILLPSKFEGRKQIELANERMSVLSPLFDFLIVVNPQKLSREFVKIHNINGFEAFYDELWKEVATLTAIVHSSKSLDEVRRNWEKDKSSKALLQGGALYIIRDKDIDFTIDKKTLLLGVGDAGTGVAEEVHLLGLNNMTVVRLGIGGVRCWGNSYRLDLAGDWNYCNGIDKRYHSCIEFVKKNINVIKYDIEYFLGFDVSCQSDIQIKELEKYSKHGH</sequence>
<dbReference type="RefSeq" id="WP_060451150.1">
    <property type="nucleotide sequence ID" value="NZ_CACRTD010000065.1"/>
</dbReference>
<dbReference type="AlphaFoldDB" id="A0A139LAN9"/>